<dbReference type="AlphaFoldDB" id="A0A9Q1G296"/>
<reference evidence="7" key="1">
    <citation type="journal article" date="2023" name="Science">
        <title>Genome structures resolve the early diversification of teleost fishes.</title>
        <authorList>
            <person name="Parey E."/>
            <person name="Louis A."/>
            <person name="Montfort J."/>
            <person name="Bouchez O."/>
            <person name="Roques C."/>
            <person name="Iampietro C."/>
            <person name="Lluch J."/>
            <person name="Castinel A."/>
            <person name="Donnadieu C."/>
            <person name="Desvignes T."/>
            <person name="Floi Bucao C."/>
            <person name="Jouanno E."/>
            <person name="Wen M."/>
            <person name="Mejri S."/>
            <person name="Dirks R."/>
            <person name="Jansen H."/>
            <person name="Henkel C."/>
            <person name="Chen W.J."/>
            <person name="Zahm M."/>
            <person name="Cabau C."/>
            <person name="Klopp C."/>
            <person name="Thompson A.W."/>
            <person name="Robinson-Rechavi M."/>
            <person name="Braasch I."/>
            <person name="Lecointre G."/>
            <person name="Bobe J."/>
            <person name="Postlethwait J.H."/>
            <person name="Berthelot C."/>
            <person name="Roest Crollius H."/>
            <person name="Guiguen Y."/>
        </authorList>
    </citation>
    <scope>NUCLEOTIDE SEQUENCE</scope>
    <source>
        <strain evidence="7">WJC10195</strain>
    </source>
</reference>
<feature type="region of interest" description="Disordered" evidence="4">
    <location>
        <begin position="786"/>
        <end position="855"/>
    </location>
</feature>
<dbReference type="InterPro" id="IPR043128">
    <property type="entry name" value="Rev_trsase/Diguanyl_cyclase"/>
</dbReference>
<dbReference type="Proteomes" id="UP001152622">
    <property type="component" value="Chromosome 2"/>
</dbReference>
<dbReference type="PANTHER" id="PTHR37984">
    <property type="entry name" value="PROTEIN CBG26694"/>
    <property type="match status" value="1"/>
</dbReference>
<dbReference type="Pfam" id="PF17919">
    <property type="entry name" value="RT_RNaseH_2"/>
    <property type="match status" value="1"/>
</dbReference>
<keyword evidence="3" id="KW-0511">Multifunctional enzyme</keyword>
<dbReference type="PROSITE" id="PS50878">
    <property type="entry name" value="RT_POL"/>
    <property type="match status" value="1"/>
</dbReference>
<dbReference type="FunFam" id="3.30.70.270:FF:000026">
    <property type="entry name" value="Transposon Ty3-G Gag-Pol polyprotein"/>
    <property type="match status" value="1"/>
</dbReference>
<feature type="compositionally biased region" description="Polar residues" evidence="4">
    <location>
        <begin position="809"/>
        <end position="824"/>
    </location>
</feature>
<dbReference type="PROSITE" id="PS50994">
    <property type="entry name" value="INTEGRASE"/>
    <property type="match status" value="1"/>
</dbReference>
<keyword evidence="8" id="KW-1185">Reference proteome</keyword>
<dbReference type="Pfam" id="PF00078">
    <property type="entry name" value="RVT_1"/>
    <property type="match status" value="1"/>
</dbReference>
<dbReference type="CDD" id="cd01647">
    <property type="entry name" value="RT_LTR"/>
    <property type="match status" value="1"/>
</dbReference>
<evidence type="ECO:0000256" key="3">
    <source>
        <dbReference type="ARBA" id="ARBA00023268"/>
    </source>
</evidence>
<dbReference type="PANTHER" id="PTHR37984:SF5">
    <property type="entry name" value="PROTEIN NYNRIN-LIKE"/>
    <property type="match status" value="1"/>
</dbReference>
<dbReference type="GO" id="GO:0003676">
    <property type="term" value="F:nucleic acid binding"/>
    <property type="evidence" value="ECO:0007669"/>
    <property type="project" value="InterPro"/>
</dbReference>
<feature type="domain" description="Integrase catalytic" evidence="6">
    <location>
        <begin position="544"/>
        <end position="655"/>
    </location>
</feature>
<evidence type="ECO:0000313" key="8">
    <source>
        <dbReference type="Proteomes" id="UP001152622"/>
    </source>
</evidence>
<feature type="domain" description="Reverse transcriptase" evidence="5">
    <location>
        <begin position="37"/>
        <end position="214"/>
    </location>
</feature>
<evidence type="ECO:0000256" key="4">
    <source>
        <dbReference type="SAM" id="MobiDB-lite"/>
    </source>
</evidence>
<dbReference type="CDD" id="cd09274">
    <property type="entry name" value="RNase_HI_RT_Ty3"/>
    <property type="match status" value="1"/>
</dbReference>
<dbReference type="InterPro" id="IPR043502">
    <property type="entry name" value="DNA/RNA_pol_sf"/>
</dbReference>
<dbReference type="FunFam" id="3.30.420.10:FF:000063">
    <property type="entry name" value="Retrovirus-related Pol polyprotein from transposon 297-like Protein"/>
    <property type="match status" value="1"/>
</dbReference>
<dbReference type="InterPro" id="IPR000477">
    <property type="entry name" value="RT_dom"/>
</dbReference>
<dbReference type="Gene3D" id="3.30.420.10">
    <property type="entry name" value="Ribonuclease H-like superfamily/Ribonuclease H"/>
    <property type="match status" value="1"/>
</dbReference>
<dbReference type="OrthoDB" id="775972at2759"/>
<proteinExistence type="inferred from homology"/>
<sequence length="855" mass="96069">MIELKPNAQPYTLSTPRRVPFPLMPKVDEELQRMQSLGIITEVTEPTEWCAPMVPVVKKNGKVRICVDLKRLNQAVKRERFMLPTLEDVAPKLAGAGVFTTLDASSGFWQIPLDPKCVKLTTFITPRGRFCFQRLPFGITSASEIFQREMCVLLREHEGTVVVMDDILVYGKDQDEHDRNLEAVLQTIKASGLKLNRDKCHFSKGELQYFGHIISKDGIKPDPGKVKAISDMPSPENVTQLRQVLGMVNYLGKFLPGLSSELHPVSELLTKDTEWLWEEPQQRAFTKVKSMLSSAPALAYYDVGRPTKVSADASSYGLGAALLQVQGDKVQPVAFCSRTLTDAEKRYSQLEKECLAAVWACERFSRYLQGLAEFCLQTDHKPLVPLINAYDLDKVPLRCQRLLMRLMRFNPRAVHVPGAQLVVADTLSRNPLRDSSGADTEDDVRAYVEAVIKTRAMSSSKLDLIRKATRDDGAMQRVVGYTREGWPRYVPFELQGYYSARTSLSEADGLLLYQDRIVIPPAHQEDILSRIHEGHQEPLRTTPLPPGPWYKIGADLCEQDGKNYLVVVDYYSRDIEIAQLQTTSSHQVINRLKGMFVRWGIPRELISDNATQFTSAEFKQFSRDYDFNHTTSSPHFPQANGAAERAVGTAKRILRQPDPHLALMCYRATPIAATGASPAQLMTGRRIRTTVPVLEKKLKPQLISHKEVERNDRKAKEAYKFFYDRRYSARALPELHPGESVRIKLDGQKGWNTPAVVVNPSGEPRSYTVRTEDGTVFRRNRRHLQSVPAPTTAAAHTTAITDPVRDSTDSQQEQLYLTVTNSPGAPTETGPPANLSGVRTTSSGRVVKTPQRYRV</sequence>
<dbReference type="GO" id="GO:0015074">
    <property type="term" value="P:DNA integration"/>
    <property type="evidence" value="ECO:0007669"/>
    <property type="project" value="InterPro"/>
</dbReference>
<comment type="similarity">
    <text evidence="1">Belongs to the beta type-B retroviral polymerase family. HERV class-II K(HML-2) pol subfamily.</text>
</comment>
<dbReference type="InterPro" id="IPR041577">
    <property type="entry name" value="RT_RNaseH_2"/>
</dbReference>
<dbReference type="InterPro" id="IPR050951">
    <property type="entry name" value="Retrovirus_Pol_polyprotein"/>
</dbReference>
<dbReference type="FunFam" id="3.10.20.370:FF:000001">
    <property type="entry name" value="Retrovirus-related Pol polyprotein from transposon 17.6-like protein"/>
    <property type="match status" value="1"/>
</dbReference>
<dbReference type="InterPro" id="IPR012337">
    <property type="entry name" value="RNaseH-like_sf"/>
</dbReference>
<name>A0A9Q1G296_SYNKA</name>
<dbReference type="EMBL" id="JAINUF010000002">
    <property type="protein sequence ID" value="KAJ8373701.1"/>
    <property type="molecule type" value="Genomic_DNA"/>
</dbReference>
<dbReference type="InterPro" id="IPR036397">
    <property type="entry name" value="RNaseH_sf"/>
</dbReference>
<gene>
    <name evidence="7" type="ORF">SKAU_G00042810</name>
</gene>
<dbReference type="InterPro" id="IPR001584">
    <property type="entry name" value="Integrase_cat-core"/>
</dbReference>
<dbReference type="SUPFAM" id="SSF53098">
    <property type="entry name" value="Ribonuclease H-like"/>
    <property type="match status" value="1"/>
</dbReference>
<dbReference type="Gene3D" id="3.30.70.270">
    <property type="match status" value="2"/>
</dbReference>
<evidence type="ECO:0000256" key="1">
    <source>
        <dbReference type="ARBA" id="ARBA00010879"/>
    </source>
</evidence>
<dbReference type="Gene3D" id="3.10.10.10">
    <property type="entry name" value="HIV Type 1 Reverse Transcriptase, subunit A, domain 1"/>
    <property type="match status" value="1"/>
</dbReference>
<organism evidence="7 8">
    <name type="scientific">Synaphobranchus kaupii</name>
    <name type="common">Kaup's arrowtooth eel</name>
    <dbReference type="NCBI Taxonomy" id="118154"/>
    <lineage>
        <taxon>Eukaryota</taxon>
        <taxon>Metazoa</taxon>
        <taxon>Chordata</taxon>
        <taxon>Craniata</taxon>
        <taxon>Vertebrata</taxon>
        <taxon>Euteleostomi</taxon>
        <taxon>Actinopterygii</taxon>
        <taxon>Neopterygii</taxon>
        <taxon>Teleostei</taxon>
        <taxon>Anguilliformes</taxon>
        <taxon>Synaphobranchidae</taxon>
        <taxon>Synaphobranchus</taxon>
    </lineage>
</organism>
<dbReference type="EC" id="3.1.26.4" evidence="2"/>
<comment type="caution">
    <text evidence="7">The sequence shown here is derived from an EMBL/GenBank/DDBJ whole genome shotgun (WGS) entry which is preliminary data.</text>
</comment>
<evidence type="ECO:0000256" key="2">
    <source>
        <dbReference type="ARBA" id="ARBA00012180"/>
    </source>
</evidence>
<evidence type="ECO:0000259" key="5">
    <source>
        <dbReference type="PROSITE" id="PS50878"/>
    </source>
</evidence>
<evidence type="ECO:0000313" key="7">
    <source>
        <dbReference type="EMBL" id="KAJ8373701.1"/>
    </source>
</evidence>
<evidence type="ECO:0000259" key="6">
    <source>
        <dbReference type="PROSITE" id="PS50994"/>
    </source>
</evidence>
<dbReference type="Pfam" id="PF00665">
    <property type="entry name" value="rve"/>
    <property type="match status" value="1"/>
</dbReference>
<dbReference type="SUPFAM" id="SSF56672">
    <property type="entry name" value="DNA/RNA polymerases"/>
    <property type="match status" value="1"/>
</dbReference>
<dbReference type="GO" id="GO:0004523">
    <property type="term" value="F:RNA-DNA hybrid ribonuclease activity"/>
    <property type="evidence" value="ECO:0007669"/>
    <property type="project" value="UniProtKB-EC"/>
</dbReference>
<accession>A0A9Q1G296</accession>
<protein>
    <recommendedName>
        <fullName evidence="2">ribonuclease H</fullName>
        <ecNumber evidence="2">3.1.26.4</ecNumber>
    </recommendedName>
</protein>
<feature type="compositionally biased region" description="Low complexity" evidence="4">
    <location>
        <begin position="789"/>
        <end position="801"/>
    </location>
</feature>